<dbReference type="GO" id="GO:0003677">
    <property type="term" value="F:DNA binding"/>
    <property type="evidence" value="ECO:0007669"/>
    <property type="project" value="UniProtKB-KW"/>
</dbReference>
<dbReference type="InterPro" id="IPR036388">
    <property type="entry name" value="WH-like_DNA-bd_sf"/>
</dbReference>
<dbReference type="PRINTS" id="PR00598">
    <property type="entry name" value="HTHMARR"/>
</dbReference>
<proteinExistence type="predicted"/>
<evidence type="ECO:0000256" key="3">
    <source>
        <dbReference type="ARBA" id="ARBA00023163"/>
    </source>
</evidence>
<protein>
    <submittedName>
        <fullName evidence="5">Winged helix-turn-helix transcriptional regulator</fullName>
    </submittedName>
</protein>
<sequence length="145" mass="15786">MRQVAGWLLNKTSVHGHRLTAEAFTAVGARKYHYPLLASLAEFGPSSQASLGRRLGFDRSDVAAMVNELTQAGYVERAQDPADRRRNIIAITAAGVERLDQFDALVAAVQDRLLAPLTPAERAEFVRLLTRVLDHHAANPAACAN</sequence>
<dbReference type="PANTHER" id="PTHR42756:SF1">
    <property type="entry name" value="TRANSCRIPTIONAL REPRESSOR OF EMRAB OPERON"/>
    <property type="match status" value="1"/>
</dbReference>
<keyword evidence="2" id="KW-0238">DNA-binding</keyword>
<reference evidence="5" key="1">
    <citation type="submission" date="2020-12" db="EMBL/GenBank/DDBJ databases">
        <title>Genomic characterization of non-nitrogen-fixing Frankia strains.</title>
        <authorList>
            <person name="Carlos-Shanley C."/>
            <person name="Guerra T."/>
            <person name="Hahn D."/>
        </authorList>
    </citation>
    <scope>NUCLEOTIDE SEQUENCE</scope>
    <source>
        <strain evidence="5">CN6</strain>
    </source>
</reference>
<evidence type="ECO:0000313" key="6">
    <source>
        <dbReference type="Proteomes" id="UP000604475"/>
    </source>
</evidence>
<keyword evidence="6" id="KW-1185">Reference proteome</keyword>
<dbReference type="AlphaFoldDB" id="A0A937UR47"/>
<dbReference type="Pfam" id="PF12802">
    <property type="entry name" value="MarR_2"/>
    <property type="match status" value="1"/>
</dbReference>
<dbReference type="GO" id="GO:0003700">
    <property type="term" value="F:DNA-binding transcription factor activity"/>
    <property type="evidence" value="ECO:0007669"/>
    <property type="project" value="InterPro"/>
</dbReference>
<evidence type="ECO:0000259" key="4">
    <source>
        <dbReference type="PROSITE" id="PS50995"/>
    </source>
</evidence>
<dbReference type="Gene3D" id="1.10.10.10">
    <property type="entry name" value="Winged helix-like DNA-binding domain superfamily/Winged helix DNA-binding domain"/>
    <property type="match status" value="1"/>
</dbReference>
<keyword evidence="3" id="KW-0804">Transcription</keyword>
<organism evidence="5 6">
    <name type="scientific">Frankia nepalensis</name>
    <dbReference type="NCBI Taxonomy" id="1836974"/>
    <lineage>
        <taxon>Bacteria</taxon>
        <taxon>Bacillati</taxon>
        <taxon>Actinomycetota</taxon>
        <taxon>Actinomycetes</taxon>
        <taxon>Frankiales</taxon>
        <taxon>Frankiaceae</taxon>
        <taxon>Frankia</taxon>
    </lineage>
</organism>
<feature type="domain" description="HTH marR-type" evidence="4">
    <location>
        <begin position="1"/>
        <end position="134"/>
    </location>
</feature>
<dbReference type="InterPro" id="IPR036390">
    <property type="entry name" value="WH_DNA-bd_sf"/>
</dbReference>
<dbReference type="InterPro" id="IPR000835">
    <property type="entry name" value="HTH_MarR-typ"/>
</dbReference>
<dbReference type="PROSITE" id="PS50995">
    <property type="entry name" value="HTH_MARR_2"/>
    <property type="match status" value="1"/>
</dbReference>
<comment type="caution">
    <text evidence="5">The sequence shown here is derived from an EMBL/GenBank/DDBJ whole genome shotgun (WGS) entry which is preliminary data.</text>
</comment>
<evidence type="ECO:0000256" key="1">
    <source>
        <dbReference type="ARBA" id="ARBA00023015"/>
    </source>
</evidence>
<dbReference type="SUPFAM" id="SSF46785">
    <property type="entry name" value="Winged helix' DNA-binding domain"/>
    <property type="match status" value="1"/>
</dbReference>
<name>A0A937UR47_9ACTN</name>
<keyword evidence="1" id="KW-0805">Transcription regulation</keyword>
<evidence type="ECO:0000313" key="5">
    <source>
        <dbReference type="EMBL" id="MBL7632489.1"/>
    </source>
</evidence>
<dbReference type="EMBL" id="JAEACQ010000332">
    <property type="protein sequence ID" value="MBL7632489.1"/>
    <property type="molecule type" value="Genomic_DNA"/>
</dbReference>
<dbReference type="SMART" id="SM00347">
    <property type="entry name" value="HTH_MARR"/>
    <property type="match status" value="1"/>
</dbReference>
<evidence type="ECO:0000256" key="2">
    <source>
        <dbReference type="ARBA" id="ARBA00023125"/>
    </source>
</evidence>
<dbReference type="PANTHER" id="PTHR42756">
    <property type="entry name" value="TRANSCRIPTIONAL REGULATOR, MARR"/>
    <property type="match status" value="1"/>
</dbReference>
<gene>
    <name evidence="5" type="ORF">I7412_36110</name>
</gene>
<accession>A0A937UR47</accession>
<dbReference type="Proteomes" id="UP000604475">
    <property type="component" value="Unassembled WGS sequence"/>
</dbReference>